<dbReference type="Proteomes" id="UP000485058">
    <property type="component" value="Unassembled WGS sequence"/>
</dbReference>
<dbReference type="EMBL" id="BLLF01001308">
    <property type="protein sequence ID" value="GFH18490.1"/>
    <property type="molecule type" value="Genomic_DNA"/>
</dbReference>
<evidence type="ECO:0000313" key="2">
    <source>
        <dbReference type="Proteomes" id="UP000485058"/>
    </source>
</evidence>
<accession>A0A699ZAQ3</accession>
<dbReference type="AlphaFoldDB" id="A0A699ZAQ3"/>
<proteinExistence type="predicted"/>
<organism evidence="1 2">
    <name type="scientific">Haematococcus lacustris</name>
    <name type="common">Green alga</name>
    <name type="synonym">Haematococcus pluvialis</name>
    <dbReference type="NCBI Taxonomy" id="44745"/>
    <lineage>
        <taxon>Eukaryota</taxon>
        <taxon>Viridiplantae</taxon>
        <taxon>Chlorophyta</taxon>
        <taxon>core chlorophytes</taxon>
        <taxon>Chlorophyceae</taxon>
        <taxon>CS clade</taxon>
        <taxon>Chlamydomonadales</taxon>
        <taxon>Haematococcaceae</taxon>
        <taxon>Haematococcus</taxon>
    </lineage>
</organism>
<name>A0A699ZAQ3_HAELA</name>
<protein>
    <submittedName>
        <fullName evidence="1">Uncharacterized protein</fullName>
    </submittedName>
</protein>
<gene>
    <name evidence="1" type="ORF">HaLaN_15307</name>
</gene>
<reference evidence="1 2" key="1">
    <citation type="submission" date="2020-02" db="EMBL/GenBank/DDBJ databases">
        <title>Draft genome sequence of Haematococcus lacustris strain NIES-144.</title>
        <authorList>
            <person name="Morimoto D."/>
            <person name="Nakagawa S."/>
            <person name="Yoshida T."/>
            <person name="Sawayama S."/>
        </authorList>
    </citation>
    <scope>NUCLEOTIDE SEQUENCE [LARGE SCALE GENOMIC DNA]</scope>
    <source>
        <strain evidence="1 2">NIES-144</strain>
    </source>
</reference>
<sequence>RVYSKEVKPNDDKLDPWKQAEAVLGDAAAPNAGAVQDFIHGEMEFCYGRGCVASVNPVRFNTAL</sequence>
<comment type="caution">
    <text evidence="1">The sequence shown here is derived from an EMBL/GenBank/DDBJ whole genome shotgun (WGS) entry which is preliminary data.</text>
</comment>
<keyword evidence="2" id="KW-1185">Reference proteome</keyword>
<feature type="non-terminal residue" evidence="1">
    <location>
        <position position="1"/>
    </location>
</feature>
<evidence type="ECO:0000313" key="1">
    <source>
        <dbReference type="EMBL" id="GFH18490.1"/>
    </source>
</evidence>